<dbReference type="GO" id="GO:0005524">
    <property type="term" value="F:ATP binding"/>
    <property type="evidence" value="ECO:0007669"/>
    <property type="project" value="UniProtKB-KW"/>
</dbReference>
<dbReference type="SUPFAM" id="SSF52402">
    <property type="entry name" value="Adenine nucleotide alpha hydrolases-like"/>
    <property type="match status" value="1"/>
</dbReference>
<dbReference type="SUPFAM" id="SSF56037">
    <property type="entry name" value="PheT/TilS domain"/>
    <property type="match status" value="1"/>
</dbReference>
<dbReference type="HAMAP" id="MF_01161">
    <property type="entry name" value="tRNA_Ile_lys_synt"/>
    <property type="match status" value="1"/>
</dbReference>
<proteinExistence type="inferred from homology"/>
<dbReference type="SMART" id="SM00977">
    <property type="entry name" value="TilS_C"/>
    <property type="match status" value="1"/>
</dbReference>
<dbReference type="Gene3D" id="3.40.50.620">
    <property type="entry name" value="HUPs"/>
    <property type="match status" value="1"/>
</dbReference>
<evidence type="ECO:0000256" key="7">
    <source>
        <dbReference type="ARBA" id="ARBA00022840"/>
    </source>
</evidence>
<dbReference type="GO" id="GO:0032267">
    <property type="term" value="F:tRNA(Ile)-lysidine synthase activity"/>
    <property type="evidence" value="ECO:0007669"/>
    <property type="project" value="UniProtKB-EC"/>
</dbReference>
<evidence type="ECO:0000313" key="10">
    <source>
        <dbReference type="EMBL" id="SUZ78344.1"/>
    </source>
</evidence>
<keyword evidence="3" id="KW-0963">Cytoplasm</keyword>
<dbReference type="InterPro" id="IPR012796">
    <property type="entry name" value="Lysidine-tRNA-synth_C"/>
</dbReference>
<dbReference type="InterPro" id="IPR012094">
    <property type="entry name" value="tRNA_Ile_lys_synt"/>
</dbReference>
<dbReference type="InterPro" id="IPR012795">
    <property type="entry name" value="tRNA_Ile_lys_synt_N"/>
</dbReference>
<evidence type="ECO:0000256" key="5">
    <source>
        <dbReference type="ARBA" id="ARBA00022694"/>
    </source>
</evidence>
<dbReference type="InterPro" id="IPR011063">
    <property type="entry name" value="TilS/TtcA_N"/>
</dbReference>
<dbReference type="GO" id="GO:0008033">
    <property type="term" value="P:tRNA processing"/>
    <property type="evidence" value="ECO:0007669"/>
    <property type="project" value="UniProtKB-KW"/>
</dbReference>
<gene>
    <name evidence="10" type="ORF">METZ01_LOCUS31198</name>
</gene>
<evidence type="ECO:0000256" key="6">
    <source>
        <dbReference type="ARBA" id="ARBA00022741"/>
    </source>
</evidence>
<dbReference type="NCBIfam" id="TIGR02432">
    <property type="entry name" value="lysidine_TilS_N"/>
    <property type="match status" value="1"/>
</dbReference>
<dbReference type="NCBIfam" id="TIGR02433">
    <property type="entry name" value="lysidine_TilS_C"/>
    <property type="match status" value="1"/>
</dbReference>
<comment type="subcellular location">
    <subcellularLocation>
        <location evidence="1">Cytoplasm</location>
    </subcellularLocation>
</comment>
<dbReference type="CDD" id="cd01992">
    <property type="entry name" value="TilS_N"/>
    <property type="match status" value="1"/>
</dbReference>
<sequence length="450" mass="51875">MDPFAKKFNSHLQTIAGLKKADKLLIAVSGGMDSMALFVLCKSLNRFGILLAHIDHRLRKNSDRDMKFVQSIAKHCHVPFHSRKLNPAQIKHGDSVESWARKNRYELLNEIAENTGANWIMTAHHGNDQAETVLLNLSRHAGVSGLRGIGKKNNHLLRPLLPFSKKEIEKFVSRNRIPFVSDPTNDDIAIPRNFLRKKILKSWEEFDPHLISAIQQSADHFSEWKDALDHFILNGLIHQVQRTENKFIIPLDLIEKIPVFSRIRLLQFLTSCAEVLWAKQEMDRVRIFLEGSQTGKTLQVKNGWILLKDRREIIGVKKINKTETKSLELHLNQLVHFCDHMYKISLTEQISFARNKGNTEYANWSILKHMKIELRLWESGDSFQPLGMTGHQKVSDFLINQKVDRFAKENQTVMTANGQIFWVCSHRISDWVKITGDTTEKVKLNCLSLN</sequence>
<evidence type="ECO:0000256" key="8">
    <source>
        <dbReference type="ARBA" id="ARBA00048539"/>
    </source>
</evidence>
<protein>
    <recommendedName>
        <fullName evidence="2">tRNA(Ile)-lysidine synthetase</fullName>
        <ecNumber evidence="2">6.3.4.19</ecNumber>
    </recommendedName>
</protein>
<comment type="catalytic activity">
    <reaction evidence="8">
        <text>cytidine(34) in tRNA(Ile2) + L-lysine + ATP = lysidine(34) in tRNA(Ile2) + AMP + diphosphate + H(+)</text>
        <dbReference type="Rhea" id="RHEA:43744"/>
        <dbReference type="Rhea" id="RHEA-COMP:10625"/>
        <dbReference type="Rhea" id="RHEA-COMP:10670"/>
        <dbReference type="ChEBI" id="CHEBI:15378"/>
        <dbReference type="ChEBI" id="CHEBI:30616"/>
        <dbReference type="ChEBI" id="CHEBI:32551"/>
        <dbReference type="ChEBI" id="CHEBI:33019"/>
        <dbReference type="ChEBI" id="CHEBI:82748"/>
        <dbReference type="ChEBI" id="CHEBI:83665"/>
        <dbReference type="ChEBI" id="CHEBI:456215"/>
        <dbReference type="EC" id="6.3.4.19"/>
    </reaction>
</comment>
<name>A0A381QHK4_9ZZZZ</name>
<keyword evidence="7" id="KW-0067">ATP-binding</keyword>
<feature type="domain" description="Lysidine-tRNA(Ile) synthetase C-terminal" evidence="9">
    <location>
        <begin position="372"/>
        <end position="444"/>
    </location>
</feature>
<dbReference type="GO" id="GO:0005737">
    <property type="term" value="C:cytoplasm"/>
    <property type="evidence" value="ECO:0007669"/>
    <property type="project" value="UniProtKB-SubCell"/>
</dbReference>
<keyword evidence="5" id="KW-0819">tRNA processing</keyword>
<evidence type="ECO:0000256" key="2">
    <source>
        <dbReference type="ARBA" id="ARBA00013267"/>
    </source>
</evidence>
<dbReference type="EC" id="6.3.4.19" evidence="2"/>
<dbReference type="PANTHER" id="PTHR43033">
    <property type="entry name" value="TRNA(ILE)-LYSIDINE SYNTHASE-RELATED"/>
    <property type="match status" value="1"/>
</dbReference>
<dbReference type="PANTHER" id="PTHR43033:SF1">
    <property type="entry name" value="TRNA(ILE)-LYSIDINE SYNTHASE-RELATED"/>
    <property type="match status" value="1"/>
</dbReference>
<keyword evidence="6" id="KW-0547">Nucleotide-binding</keyword>
<keyword evidence="4" id="KW-0436">Ligase</keyword>
<dbReference type="InterPro" id="IPR014729">
    <property type="entry name" value="Rossmann-like_a/b/a_fold"/>
</dbReference>
<dbReference type="Pfam" id="PF01171">
    <property type="entry name" value="ATP_bind_3"/>
    <property type="match status" value="1"/>
</dbReference>
<dbReference type="Pfam" id="PF11734">
    <property type="entry name" value="TilS_C"/>
    <property type="match status" value="1"/>
</dbReference>
<dbReference type="AlphaFoldDB" id="A0A381QHK4"/>
<evidence type="ECO:0000256" key="1">
    <source>
        <dbReference type="ARBA" id="ARBA00004496"/>
    </source>
</evidence>
<reference evidence="10" key="1">
    <citation type="submission" date="2018-05" db="EMBL/GenBank/DDBJ databases">
        <authorList>
            <person name="Lanie J.A."/>
            <person name="Ng W.-L."/>
            <person name="Kazmierczak K.M."/>
            <person name="Andrzejewski T.M."/>
            <person name="Davidsen T.M."/>
            <person name="Wayne K.J."/>
            <person name="Tettelin H."/>
            <person name="Glass J.I."/>
            <person name="Rusch D."/>
            <person name="Podicherti R."/>
            <person name="Tsui H.-C.T."/>
            <person name="Winkler M.E."/>
        </authorList>
    </citation>
    <scope>NUCLEOTIDE SEQUENCE</scope>
</reference>
<evidence type="ECO:0000256" key="4">
    <source>
        <dbReference type="ARBA" id="ARBA00022598"/>
    </source>
</evidence>
<organism evidence="10">
    <name type="scientific">marine metagenome</name>
    <dbReference type="NCBI Taxonomy" id="408172"/>
    <lineage>
        <taxon>unclassified sequences</taxon>
        <taxon>metagenomes</taxon>
        <taxon>ecological metagenomes</taxon>
    </lineage>
</organism>
<evidence type="ECO:0000259" key="9">
    <source>
        <dbReference type="SMART" id="SM00977"/>
    </source>
</evidence>
<dbReference type="EMBL" id="UINC01001349">
    <property type="protein sequence ID" value="SUZ78344.1"/>
    <property type="molecule type" value="Genomic_DNA"/>
</dbReference>
<accession>A0A381QHK4</accession>
<evidence type="ECO:0000256" key="3">
    <source>
        <dbReference type="ARBA" id="ARBA00022490"/>
    </source>
</evidence>